<feature type="compositionally biased region" description="Basic residues" evidence="4">
    <location>
        <begin position="891"/>
        <end position="904"/>
    </location>
</feature>
<feature type="region of interest" description="Disordered" evidence="4">
    <location>
        <begin position="619"/>
        <end position="646"/>
    </location>
</feature>
<name>A0A8T0KHZ7_PHAAN</name>
<feature type="compositionally biased region" description="Acidic residues" evidence="4">
    <location>
        <begin position="673"/>
        <end position="683"/>
    </location>
</feature>
<feature type="domain" description="TELO2 ARM repeat" evidence="6">
    <location>
        <begin position="303"/>
        <end position="507"/>
    </location>
</feature>
<comment type="subcellular location">
    <subcellularLocation>
        <location evidence="1">Cytoplasm</location>
    </subcellularLocation>
</comment>
<dbReference type="InterPro" id="IPR016024">
    <property type="entry name" value="ARM-type_fold"/>
</dbReference>
<accession>A0A8T0KHZ7</accession>
<dbReference type="InterPro" id="IPR019337">
    <property type="entry name" value="Telomere_length_regulation_dom"/>
</dbReference>
<feature type="compositionally biased region" description="Low complexity" evidence="4">
    <location>
        <begin position="684"/>
        <end position="694"/>
    </location>
</feature>
<comment type="similarity">
    <text evidence="2">Belongs to the TEL2 family.</text>
</comment>
<dbReference type="GO" id="GO:0005829">
    <property type="term" value="C:cytosol"/>
    <property type="evidence" value="ECO:0007669"/>
    <property type="project" value="TreeGrafter"/>
</dbReference>
<evidence type="ECO:0000256" key="1">
    <source>
        <dbReference type="ARBA" id="ARBA00004496"/>
    </source>
</evidence>
<proteinExistence type="inferred from homology"/>
<evidence type="ECO:0008006" key="9">
    <source>
        <dbReference type="Google" id="ProtNLM"/>
    </source>
</evidence>
<dbReference type="InterPro" id="IPR051970">
    <property type="entry name" value="TEL2_Regulation"/>
</dbReference>
<dbReference type="GO" id="GO:0051879">
    <property type="term" value="F:Hsp90 protein binding"/>
    <property type="evidence" value="ECO:0007669"/>
    <property type="project" value="TreeGrafter"/>
</dbReference>
<evidence type="ECO:0000313" key="8">
    <source>
        <dbReference type="Proteomes" id="UP000743370"/>
    </source>
</evidence>
<keyword evidence="3" id="KW-0963">Cytoplasm</keyword>
<dbReference type="Proteomes" id="UP000743370">
    <property type="component" value="Unassembled WGS sequence"/>
</dbReference>
<dbReference type="GO" id="GO:0042162">
    <property type="term" value="F:telomeric DNA binding"/>
    <property type="evidence" value="ECO:0007669"/>
    <property type="project" value="TreeGrafter"/>
</dbReference>
<evidence type="ECO:0000259" key="6">
    <source>
        <dbReference type="Pfam" id="PF25320"/>
    </source>
</evidence>
<evidence type="ECO:0000256" key="3">
    <source>
        <dbReference type="ARBA" id="ARBA00022490"/>
    </source>
</evidence>
<feature type="region of interest" description="Disordered" evidence="4">
    <location>
        <begin position="663"/>
        <end position="703"/>
    </location>
</feature>
<dbReference type="InterPro" id="IPR057348">
    <property type="entry name" value="TELO2_ARM"/>
</dbReference>
<dbReference type="InterPro" id="IPR038528">
    <property type="entry name" value="TEL2_C_sf"/>
</dbReference>
<dbReference type="GO" id="GO:0051083">
    <property type="term" value="P:'de novo' cotranslational protein folding"/>
    <property type="evidence" value="ECO:0007669"/>
    <property type="project" value="TreeGrafter"/>
</dbReference>
<dbReference type="PANTHER" id="PTHR15830">
    <property type="entry name" value="TELOMERE LENGTH REGULATION PROTEIN TEL2 FAMILY MEMBER"/>
    <property type="match status" value="1"/>
</dbReference>
<gene>
    <name evidence="7" type="ORF">HKW66_Vig0081920</name>
</gene>
<dbReference type="Gene3D" id="1.25.40.720">
    <property type="entry name" value="Telomere length regulation protein 2, C-terminal domain"/>
    <property type="match status" value="1"/>
</dbReference>
<reference evidence="7 8" key="1">
    <citation type="submission" date="2020-05" db="EMBL/GenBank/DDBJ databases">
        <title>Vigna angularis (adzuki bean) Var. LongXiaoDou No. 4 denovo assembly.</title>
        <authorList>
            <person name="Xiang H."/>
        </authorList>
    </citation>
    <scope>NUCLEOTIDE SEQUENCE [LARGE SCALE GENOMIC DNA]</scope>
    <source>
        <tissue evidence="7">Leaf</tissue>
    </source>
</reference>
<dbReference type="EMBL" id="JABFOF010000004">
    <property type="protein sequence ID" value="KAG2399326.1"/>
    <property type="molecule type" value="Genomic_DNA"/>
</dbReference>
<dbReference type="AlphaFoldDB" id="A0A8T0KHZ7"/>
<dbReference type="SUPFAM" id="SSF48371">
    <property type="entry name" value="ARM repeat"/>
    <property type="match status" value="1"/>
</dbReference>
<dbReference type="FunFam" id="1.25.40.720:FF:000002">
    <property type="entry name" value="Embryo defective 2423"/>
    <property type="match status" value="1"/>
</dbReference>
<dbReference type="Pfam" id="PF10193">
    <property type="entry name" value="Telomere_reg-2"/>
    <property type="match status" value="1"/>
</dbReference>
<feature type="domain" description="TELO2 ARM repeat" evidence="6">
    <location>
        <begin position="553"/>
        <end position="596"/>
    </location>
</feature>
<sequence>MEEGSEKRELEHEVVSNVAGVISAIKNAKHVDQVICALHSIATILFPVDPSLRSDSIDESYRDQVFSVEVPTAEKRNGWWRAFYRGAAFPTLARFLLLDVASNWLGCFPFSAQKYVYDVFFVRGLVSEVLQILVPFLQLNTVDGLDVNAVLSNSERLLVLCLLENKGVVQLAREFGGSSKLRNVTDVHTKMDVSRVAQIVASIPDKARMNSSTSLSSHVFFKQVVVQLLSLAEEREMILLVNVEMDEMDKNGAMFFVGEMFSRICRRGSTGPDVLPTGPLLYDSVYVSIQYSHISIVLCFGINLLSSELIPEVLRLVNGCLSSNNDSITKELLVSKPIMVFWSRIMESISDPYTTERISEVILQKLATQDANDVHAYWLLWLLFHRIFKLQASVRSMFVDKFLLWKVFPVSCLKWILQFAVHECPPGSLLSEHNRPGLLNTVQRLMAVWSKKEFVQTAPIEQQAYISAALGLSLETMSKEELDGMKNGMHLILQGVSSSCLCRRPSPLSAAVAAIAVAATFRGQPPSPLATVGHHRSFSRKYAALRTFLQYPGRLESPNHLVRKMASCVALALSKIIDPKNPLYLDDSCSEETIDWEFGFTILKKGNLAASNCGEKGIEETKTSTVSGPEKDTNSPSNKGKSTHVKGKKKLLKFNVLDPDEIIDPASLNHDSDENEEDVDDSGSENSYSSSDSSLQPYDLEDDDSDLKRKFSQLAEVVAALRKSDDAEGVEMAIDVAEKLIRASPDELKHAARDLTRTLVQVRCSDIALEGAEESTEDKRQRALVALAVTCPFESLETLNKLLYSPNVDISQRIMILDVMTEAAQELAESKTMKPKHHTSSLISVVSDTRPWFLPSSTGTAGAGSWKEISGAGSLLNWSNSYERDLPPKHNQVKNKKGKTRRWSLRSPAPQNQMEYSHNKFPLYAAAFMLPAMEGYDKKRHGVDLLGRDFIVLGKLIYMLGVCMKSVAMHPEASVLAPLLLNMLRSREVCHHQEAYVRRAVLFAASCVLVSLHPTSISSALLDGNVEISTGLEWIRTWALDIAELDTDKECYTMAMTCLQLHAEMALQTSRALESARSSLKAGPALTSGTSNVTIKIPYLNGD</sequence>
<evidence type="ECO:0000259" key="5">
    <source>
        <dbReference type="Pfam" id="PF10193"/>
    </source>
</evidence>
<feature type="region of interest" description="Disordered" evidence="4">
    <location>
        <begin position="886"/>
        <end position="905"/>
    </location>
</feature>
<dbReference type="Pfam" id="PF25320">
    <property type="entry name" value="TELO2_ARM"/>
    <property type="match status" value="2"/>
</dbReference>
<evidence type="ECO:0000313" key="7">
    <source>
        <dbReference type="EMBL" id="KAG2399326.1"/>
    </source>
</evidence>
<feature type="domain" description="Telomere length regulation protein conserved" evidence="5">
    <location>
        <begin position="713"/>
        <end position="824"/>
    </location>
</feature>
<protein>
    <recommendedName>
        <fullName evidence="9">Telomere length regulation protein conserved domain-containing protein</fullName>
    </recommendedName>
</protein>
<organism evidence="7 8">
    <name type="scientific">Phaseolus angularis</name>
    <name type="common">Azuki bean</name>
    <name type="synonym">Vigna angularis</name>
    <dbReference type="NCBI Taxonomy" id="3914"/>
    <lineage>
        <taxon>Eukaryota</taxon>
        <taxon>Viridiplantae</taxon>
        <taxon>Streptophyta</taxon>
        <taxon>Embryophyta</taxon>
        <taxon>Tracheophyta</taxon>
        <taxon>Spermatophyta</taxon>
        <taxon>Magnoliopsida</taxon>
        <taxon>eudicotyledons</taxon>
        <taxon>Gunneridae</taxon>
        <taxon>Pentapetalae</taxon>
        <taxon>rosids</taxon>
        <taxon>fabids</taxon>
        <taxon>Fabales</taxon>
        <taxon>Fabaceae</taxon>
        <taxon>Papilionoideae</taxon>
        <taxon>50 kb inversion clade</taxon>
        <taxon>NPAAA clade</taxon>
        <taxon>indigoferoid/millettioid clade</taxon>
        <taxon>Phaseoleae</taxon>
        <taxon>Vigna</taxon>
    </lineage>
</organism>
<comment type="caution">
    <text evidence="7">The sequence shown here is derived from an EMBL/GenBank/DDBJ whole genome shotgun (WGS) entry which is preliminary data.</text>
</comment>
<dbReference type="PANTHER" id="PTHR15830:SF10">
    <property type="entry name" value="TELOMERE LENGTH REGULATION PROTEIN TEL2 HOMOLOG"/>
    <property type="match status" value="1"/>
</dbReference>
<evidence type="ECO:0000256" key="2">
    <source>
        <dbReference type="ARBA" id="ARBA00006133"/>
    </source>
</evidence>
<evidence type="ECO:0000256" key="4">
    <source>
        <dbReference type="SAM" id="MobiDB-lite"/>
    </source>
</evidence>